<dbReference type="GO" id="GO:0015297">
    <property type="term" value="F:antiporter activity"/>
    <property type="evidence" value="ECO:0007669"/>
    <property type="project" value="UniProtKB-KW"/>
</dbReference>
<evidence type="ECO:0000256" key="7">
    <source>
        <dbReference type="ARBA" id="ARBA00023136"/>
    </source>
</evidence>
<feature type="transmembrane region" description="Helical" evidence="10">
    <location>
        <begin position="357"/>
        <end position="373"/>
    </location>
</feature>
<dbReference type="InterPro" id="IPR004837">
    <property type="entry name" value="NaCa_Exmemb"/>
</dbReference>
<dbReference type="PANTHER" id="PTHR12266:SF32">
    <property type="entry name" value="SODIUM_CALCIUM EXCHANGER MEMBRANE REGION DOMAIN-CONTAINING PROTEIN"/>
    <property type="match status" value="1"/>
</dbReference>
<organism evidence="12 13">
    <name type="scientific">Panicum virgatum</name>
    <name type="common">Blackwell switchgrass</name>
    <dbReference type="NCBI Taxonomy" id="38727"/>
    <lineage>
        <taxon>Eukaryota</taxon>
        <taxon>Viridiplantae</taxon>
        <taxon>Streptophyta</taxon>
        <taxon>Embryophyta</taxon>
        <taxon>Tracheophyta</taxon>
        <taxon>Spermatophyta</taxon>
        <taxon>Magnoliopsida</taxon>
        <taxon>Liliopsida</taxon>
        <taxon>Poales</taxon>
        <taxon>Poaceae</taxon>
        <taxon>PACMAD clade</taxon>
        <taxon>Panicoideae</taxon>
        <taxon>Panicodae</taxon>
        <taxon>Paniceae</taxon>
        <taxon>Panicinae</taxon>
        <taxon>Panicum</taxon>
        <taxon>Panicum sect. Hiantes</taxon>
    </lineage>
</organism>
<comment type="subcellular location">
    <subcellularLocation>
        <location evidence="1">Membrane</location>
        <topology evidence="1">Multi-pass membrane protein</topology>
    </subcellularLocation>
</comment>
<keyword evidence="2" id="KW-0813">Transport</keyword>
<feature type="transmembrane region" description="Helical" evidence="10">
    <location>
        <begin position="185"/>
        <end position="207"/>
    </location>
</feature>
<sequence>MAFLHRLLKCRRNAAAAAASASFLVLVLVFSVLLAATRHGDPPAIAAPSLLGEEEPAGASCEAALRSLPDHAARCRYLSSPRRPPCAPAGYIDYLRLFYCGFGRAPWLGGAALALWLLVLFYLLGDTASHYFCASLEGLSEALRLPPAIAGVTLLSLGNGAPDVLSSVVAFAASSAEGDAGDVGLSSVLGGALFVSTVVAGVVAIVAAGRRGDAAAVTIERRGFVRDVCFLLVALCYLVAVLLTGTITVWAAASFLSLYAAYVLLVWTSHCCAGAAEDDELGDGSKKPAARNSDLAAPLLLDGDAPPPLPVSCNCKATTPPPKTFSQRALDALHAPLYLPRRLTIPDIAAHRWSKRYAVASALLAPLLLAAISCPSSPAVLVSAAVAGTVLAGSAARATASTAPPETRCGRFPWLAGGFLMSVLWSYMLARELVALLVAIGLVAGVKASLLGATVLAWGNSLGDLVADVALAVHGGASGAQTAVSGCYAGPAFNTVVGLGLSLTLAAAARHPRPYAIPADASAYEAAGFLAAALVWALVVLPARGMRLDRVLGVGLLVVYLGFLGVRLGSIGASGS</sequence>
<protein>
    <recommendedName>
        <fullName evidence="11">Sodium/calcium exchanger membrane region domain-containing protein</fullName>
    </recommendedName>
</protein>
<dbReference type="GO" id="GO:0008324">
    <property type="term" value="F:monoatomic cation transmembrane transporter activity"/>
    <property type="evidence" value="ECO:0007669"/>
    <property type="project" value="TreeGrafter"/>
</dbReference>
<gene>
    <name evidence="12" type="ORF">PVAP13_3NG272525</name>
</gene>
<dbReference type="OrthoDB" id="407410at2759"/>
<keyword evidence="5 10" id="KW-1133">Transmembrane helix</keyword>
<dbReference type="Gene3D" id="1.20.1420.30">
    <property type="entry name" value="NCX, central ion-binding region"/>
    <property type="match status" value="2"/>
</dbReference>
<dbReference type="AlphaFoldDB" id="A0A8T0UNC8"/>
<comment type="similarity">
    <text evidence="9">Belongs to the Ca(2+):cation antiporter (CaCA) (TC 2.A.19) family. Cation/calcium exchanger (CCX) subfamily.</text>
</comment>
<keyword evidence="13" id="KW-1185">Reference proteome</keyword>
<evidence type="ECO:0000256" key="6">
    <source>
        <dbReference type="ARBA" id="ARBA00023053"/>
    </source>
</evidence>
<keyword evidence="7 10" id="KW-0472">Membrane</keyword>
<feature type="transmembrane region" description="Helical" evidence="10">
    <location>
        <begin position="145"/>
        <end position="173"/>
    </location>
</feature>
<feature type="transmembrane region" description="Helical" evidence="10">
    <location>
        <begin position="436"/>
        <end position="458"/>
    </location>
</feature>
<evidence type="ECO:0000256" key="5">
    <source>
        <dbReference type="ARBA" id="ARBA00022989"/>
    </source>
</evidence>
<feature type="transmembrane region" description="Helical" evidence="10">
    <location>
        <begin position="228"/>
        <end position="253"/>
    </location>
</feature>
<feature type="domain" description="Sodium/calcium exchanger membrane region" evidence="11">
    <location>
        <begin position="114"/>
        <end position="267"/>
    </location>
</feature>
<comment type="caution">
    <text evidence="12">The sequence shown here is derived from an EMBL/GenBank/DDBJ whole genome shotgun (WGS) entry which is preliminary data.</text>
</comment>
<keyword evidence="3" id="KW-0050">Antiport</keyword>
<evidence type="ECO:0000256" key="2">
    <source>
        <dbReference type="ARBA" id="ARBA00022448"/>
    </source>
</evidence>
<feature type="transmembrane region" description="Helical" evidence="10">
    <location>
        <begin position="551"/>
        <end position="570"/>
    </location>
</feature>
<keyword evidence="4 10" id="KW-0812">Transmembrane</keyword>
<evidence type="ECO:0000313" key="13">
    <source>
        <dbReference type="Proteomes" id="UP000823388"/>
    </source>
</evidence>
<accession>A0A8T0UNC8</accession>
<reference evidence="12 13" key="1">
    <citation type="submission" date="2020-05" db="EMBL/GenBank/DDBJ databases">
        <title>WGS assembly of Panicum virgatum.</title>
        <authorList>
            <person name="Lovell J.T."/>
            <person name="Jenkins J."/>
            <person name="Shu S."/>
            <person name="Juenger T.E."/>
            <person name="Schmutz J."/>
        </authorList>
    </citation>
    <scope>NUCLEOTIDE SEQUENCE [LARGE SCALE GENOMIC DNA]</scope>
    <source>
        <strain evidence="13">cv. AP13</strain>
    </source>
</reference>
<dbReference type="GO" id="GO:0016020">
    <property type="term" value="C:membrane"/>
    <property type="evidence" value="ECO:0007669"/>
    <property type="project" value="UniProtKB-SubCell"/>
</dbReference>
<dbReference type="PANTHER" id="PTHR12266">
    <property type="entry name" value="NA+/CA2+ K+ INDEPENDENT EXCHANGER"/>
    <property type="match status" value="1"/>
</dbReference>
<name>A0A8T0UNC8_PANVG</name>
<evidence type="ECO:0000256" key="8">
    <source>
        <dbReference type="ARBA" id="ARBA00023201"/>
    </source>
</evidence>
<keyword evidence="8" id="KW-0739">Sodium transport</keyword>
<feature type="transmembrane region" description="Helical" evidence="10">
    <location>
        <begin position="259"/>
        <end position="276"/>
    </location>
</feature>
<evidence type="ECO:0000313" key="12">
    <source>
        <dbReference type="EMBL" id="KAG2622293.1"/>
    </source>
</evidence>
<dbReference type="EMBL" id="CM029042">
    <property type="protein sequence ID" value="KAG2622293.1"/>
    <property type="molecule type" value="Genomic_DNA"/>
</dbReference>
<evidence type="ECO:0000256" key="4">
    <source>
        <dbReference type="ARBA" id="ARBA00022692"/>
    </source>
</evidence>
<evidence type="ECO:0000256" key="3">
    <source>
        <dbReference type="ARBA" id="ARBA00022449"/>
    </source>
</evidence>
<keyword evidence="8" id="KW-0406">Ion transport</keyword>
<feature type="domain" description="Sodium/calcium exchanger membrane region" evidence="11">
    <location>
        <begin position="415"/>
        <end position="567"/>
    </location>
</feature>
<dbReference type="InterPro" id="IPR044880">
    <property type="entry name" value="NCX_ion-bd_dom_sf"/>
</dbReference>
<dbReference type="Pfam" id="PF01699">
    <property type="entry name" value="Na_Ca_ex"/>
    <property type="match status" value="2"/>
</dbReference>
<proteinExistence type="inferred from homology"/>
<keyword evidence="6" id="KW-0915">Sodium</keyword>
<feature type="transmembrane region" description="Helical" evidence="10">
    <location>
        <begin position="521"/>
        <end position="539"/>
    </location>
</feature>
<dbReference type="GO" id="GO:0006814">
    <property type="term" value="P:sodium ion transport"/>
    <property type="evidence" value="ECO:0007669"/>
    <property type="project" value="UniProtKB-KW"/>
</dbReference>
<evidence type="ECO:0000256" key="10">
    <source>
        <dbReference type="SAM" id="Phobius"/>
    </source>
</evidence>
<evidence type="ECO:0000259" key="11">
    <source>
        <dbReference type="Pfam" id="PF01699"/>
    </source>
</evidence>
<feature type="transmembrane region" description="Helical" evidence="10">
    <location>
        <begin position="105"/>
        <end position="124"/>
    </location>
</feature>
<dbReference type="InterPro" id="IPR051359">
    <property type="entry name" value="CaCA_antiporter"/>
</dbReference>
<evidence type="ECO:0000256" key="1">
    <source>
        <dbReference type="ARBA" id="ARBA00004141"/>
    </source>
</evidence>
<dbReference type="Proteomes" id="UP000823388">
    <property type="component" value="Chromosome 3N"/>
</dbReference>
<evidence type="ECO:0000256" key="9">
    <source>
        <dbReference type="ARBA" id="ARBA00038187"/>
    </source>
</evidence>
<feature type="transmembrane region" description="Helical" evidence="10">
    <location>
        <begin position="412"/>
        <end position="430"/>
    </location>
</feature>